<sequence length="121" mass="13880">MIKKLMDKLGYISKNDCFKMMNIDGKGYLESTKSSGCSTIPMLIAWHLFEAVIELLENNNEQFKEENRPYIHLRNQGVIDPPTAFGLFMTYIVSHPDEHHLSLFNLAIRCVKASEINSSEK</sequence>
<dbReference type="Proteomes" id="UP000277145">
    <property type="component" value="Unassembled WGS sequence"/>
</dbReference>
<accession>A0A3A6VM89</accession>
<evidence type="ECO:0000313" key="2">
    <source>
        <dbReference type="Proteomes" id="UP000277145"/>
    </source>
</evidence>
<reference evidence="1 2" key="1">
    <citation type="submission" date="2018-08" db="EMBL/GenBank/DDBJ databases">
        <title>Genome Sequences of Legionella pneumophila subsp. pneumophila Isolates, Recovered from a Drinking Water System in a Large Builging.</title>
        <authorList>
            <person name="Gomez-Alvarez V."/>
            <person name="Boczek L."/>
            <person name="King D."/>
            <person name="Pemberton A."/>
            <person name="Pfaller S."/>
            <person name="Rodgers M."/>
            <person name="Santodomingo J."/>
            <person name="Revetta R."/>
        </authorList>
    </citation>
    <scope>NUCLEOTIDE SEQUENCE [LARGE SCALE GENOMIC DNA]</scope>
    <source>
        <strain evidence="1 2">L01C.1</strain>
    </source>
</reference>
<dbReference type="EMBL" id="QWDR01000001">
    <property type="protein sequence ID" value="RJY34976.1"/>
    <property type="molecule type" value="Genomic_DNA"/>
</dbReference>
<name>A0A3A6VM89_LEGPN</name>
<evidence type="ECO:0000313" key="1">
    <source>
        <dbReference type="EMBL" id="RJY34976.1"/>
    </source>
</evidence>
<proteinExistence type="predicted"/>
<gene>
    <name evidence="1" type="ORF">D1H98_09505</name>
</gene>
<organism evidence="1 2">
    <name type="scientific">Legionella pneumophila subsp. pneumophila</name>
    <dbReference type="NCBI Taxonomy" id="91891"/>
    <lineage>
        <taxon>Bacteria</taxon>
        <taxon>Pseudomonadati</taxon>
        <taxon>Pseudomonadota</taxon>
        <taxon>Gammaproteobacteria</taxon>
        <taxon>Legionellales</taxon>
        <taxon>Legionellaceae</taxon>
        <taxon>Legionella</taxon>
    </lineage>
</organism>
<comment type="caution">
    <text evidence="1">The sequence shown here is derived from an EMBL/GenBank/DDBJ whole genome shotgun (WGS) entry which is preliminary data.</text>
</comment>
<dbReference type="AlphaFoldDB" id="A0A3A6VM89"/>
<protein>
    <submittedName>
        <fullName evidence="1">Uncharacterized protein</fullName>
    </submittedName>
</protein>
<dbReference type="RefSeq" id="WP_015961326.1">
    <property type="nucleotide sequence ID" value="NZ_CP021281.1"/>
</dbReference>